<dbReference type="RefSeq" id="WP_011408494.1">
    <property type="nucleotide sequence ID" value="NC_010717.2"/>
</dbReference>
<dbReference type="Gene3D" id="2.40.50.140">
    <property type="entry name" value="Nucleic acid-binding proteins"/>
    <property type="match status" value="1"/>
</dbReference>
<dbReference type="Proteomes" id="UP000001740">
    <property type="component" value="Chromosome"/>
</dbReference>
<dbReference type="InterPro" id="IPR003512">
    <property type="entry name" value="Phage_M13_G5P_DNA-bd"/>
</dbReference>
<dbReference type="AlphaFoldDB" id="A0A0K0GKT3"/>
<dbReference type="GO" id="GO:0003697">
    <property type="term" value="F:single-stranded DNA binding"/>
    <property type="evidence" value="ECO:0007669"/>
    <property type="project" value="InterPro"/>
</dbReference>
<dbReference type="SUPFAM" id="SSF50249">
    <property type="entry name" value="Nucleic acid-binding proteins"/>
    <property type="match status" value="1"/>
</dbReference>
<dbReference type="Pfam" id="PF02303">
    <property type="entry name" value="Phage_DNA_bind"/>
    <property type="match status" value="1"/>
</dbReference>
<keyword evidence="1" id="KW-0235">DNA replication</keyword>
<dbReference type="InterPro" id="IPR012340">
    <property type="entry name" value="NA-bd_OB-fold"/>
</dbReference>
<organism evidence="4 5">
    <name type="scientific">Xanthomonas oryzae pv. oryzae (strain PXO99A)</name>
    <dbReference type="NCBI Taxonomy" id="360094"/>
    <lineage>
        <taxon>Bacteria</taxon>
        <taxon>Pseudomonadati</taxon>
        <taxon>Pseudomonadota</taxon>
        <taxon>Gammaproteobacteria</taxon>
        <taxon>Lysobacterales</taxon>
        <taxon>Lysobacteraceae</taxon>
        <taxon>Xanthomonas</taxon>
    </lineage>
</organism>
<evidence type="ECO:0000256" key="1">
    <source>
        <dbReference type="ARBA" id="ARBA00022705"/>
    </source>
</evidence>
<dbReference type="HOGENOM" id="CLU_2332900_0_0_6"/>
<accession>A0A0K0GKT3</accession>
<gene>
    <name evidence="4" type="ordered locus">PXO_00563</name>
</gene>
<proteinExistence type="predicted"/>
<evidence type="ECO:0000256" key="3">
    <source>
        <dbReference type="ARBA" id="ARBA00030596"/>
    </source>
</evidence>
<dbReference type="EMBL" id="CP000967">
    <property type="protein sequence ID" value="ACD58931.1"/>
    <property type="molecule type" value="Genomic_DNA"/>
</dbReference>
<sequence>MSAIKVTVLNSEVDERGGTFEDDKGKERSYTTRKQKCRLEVDGFVYPYEARLEDGQNPFAPGEYELDVAGMLQVNKGNIALGKFAKLKPRQPSSPRAAA</sequence>
<evidence type="ECO:0000313" key="4">
    <source>
        <dbReference type="EMBL" id="ACD58931.1"/>
    </source>
</evidence>
<reference evidence="4 5" key="1">
    <citation type="journal article" date="2008" name="BMC Genomics">
        <title>Genome sequence and rapid evolution of the rice pathogen Xanthomonas oryzae pv. oryzae PXO99A.</title>
        <authorList>
            <person name="Salzberg S.L."/>
            <person name="Sommer D.D."/>
            <person name="Schatz M.C."/>
            <person name="Phillippy A.M."/>
            <person name="Rabinowicz P.D."/>
            <person name="Tsuge S."/>
            <person name="Furutani A."/>
            <person name="Ochiai H."/>
            <person name="Delcher A.L."/>
            <person name="Kelley D."/>
            <person name="Madupu R."/>
            <person name="Puiu D."/>
            <person name="Radune D."/>
            <person name="Shumway M."/>
            <person name="Trapnell C."/>
            <person name="Aparna G."/>
            <person name="Jha G."/>
            <person name="Pandey A."/>
            <person name="Patil P.B."/>
            <person name="Ishihara H."/>
            <person name="Meyer D.F."/>
            <person name="Szurek B."/>
            <person name="Verdier V."/>
            <person name="Koebnik R."/>
            <person name="Dow J.M."/>
            <person name="Ryan R.P."/>
            <person name="Hirata H."/>
            <person name="Tsuyumu S."/>
            <person name="Won Lee S."/>
            <person name="Seo Y.S."/>
            <person name="Sriariyanum M."/>
            <person name="Ronald P.C."/>
            <person name="Sonti R.V."/>
            <person name="Van Sluys M.A."/>
            <person name="Leach J.E."/>
            <person name="White F.F."/>
            <person name="Bogdanove A.J."/>
        </authorList>
    </citation>
    <scope>NUCLEOTIDE SEQUENCE [LARGE SCALE GENOMIC DNA]</scope>
    <source>
        <strain evidence="4 5">PXO99A</strain>
    </source>
</reference>
<evidence type="ECO:0000256" key="2">
    <source>
        <dbReference type="ARBA" id="ARBA00023125"/>
    </source>
</evidence>
<evidence type="ECO:0000313" key="5">
    <source>
        <dbReference type="Proteomes" id="UP000001740"/>
    </source>
</evidence>
<dbReference type="KEGG" id="xop:PXO_00563"/>
<dbReference type="GO" id="GO:0006260">
    <property type="term" value="P:DNA replication"/>
    <property type="evidence" value="ECO:0007669"/>
    <property type="project" value="UniProtKB-KW"/>
</dbReference>
<keyword evidence="2" id="KW-0238">DNA-binding</keyword>
<protein>
    <recommendedName>
        <fullName evidence="3">Single-stranded DNA-binding protein</fullName>
    </recommendedName>
</protein>
<name>A0A0K0GKT3_XANOP</name>